<reference evidence="2 3" key="1">
    <citation type="submission" date="2016-10" db="EMBL/GenBank/DDBJ databases">
        <authorList>
            <person name="de Groot N.N."/>
        </authorList>
    </citation>
    <scope>NUCLEOTIDE SEQUENCE [LARGE SCALE GENOMIC DNA]</scope>
    <source>
        <strain evidence="2 3">DSM 44149</strain>
    </source>
</reference>
<dbReference type="Gene3D" id="1.10.10.10">
    <property type="entry name" value="Winged helix-like DNA-binding domain superfamily/Winged helix DNA-binding domain"/>
    <property type="match status" value="1"/>
</dbReference>
<dbReference type="InterPro" id="IPR000792">
    <property type="entry name" value="Tscrpt_reg_LuxR_C"/>
</dbReference>
<dbReference type="GO" id="GO:0003677">
    <property type="term" value="F:DNA binding"/>
    <property type="evidence" value="ECO:0007669"/>
    <property type="project" value="InterPro"/>
</dbReference>
<gene>
    <name evidence="2" type="ORF">SAMN04489726_1647</name>
</gene>
<feature type="domain" description="HTH luxR-type" evidence="1">
    <location>
        <begin position="148"/>
        <end position="202"/>
    </location>
</feature>
<organism evidence="2 3">
    <name type="scientific">Allokutzneria albata</name>
    <name type="common">Kibdelosporangium albatum</name>
    <dbReference type="NCBI Taxonomy" id="211114"/>
    <lineage>
        <taxon>Bacteria</taxon>
        <taxon>Bacillati</taxon>
        <taxon>Actinomycetota</taxon>
        <taxon>Actinomycetes</taxon>
        <taxon>Pseudonocardiales</taxon>
        <taxon>Pseudonocardiaceae</taxon>
        <taxon>Allokutzneria</taxon>
    </lineage>
</organism>
<accession>A0A1G9T9L0</accession>
<sequence>MSSTIVRSEEALFARTAHLFASATEVACAADDLNTWASSRPRPRPQLYGDKRIRKMYRPGVLLDPPSAAHLRELDRVGVDVRISPDEINETIILDRRLVILAGELVGGAREFSVFDSADVVRSVSTLFEAAWRVASPLSAYEVRFAELRALAPKLLDALASGCKDETAARQLGLGVRTYRRRVAELMAALGATSRFQAGVRARELGLV</sequence>
<dbReference type="STRING" id="211114.SAMN04489726_1647"/>
<dbReference type="OrthoDB" id="4266042at2"/>
<dbReference type="eggNOG" id="COG2197">
    <property type="taxonomic scope" value="Bacteria"/>
</dbReference>
<evidence type="ECO:0000313" key="2">
    <source>
        <dbReference type="EMBL" id="SDM44292.1"/>
    </source>
</evidence>
<protein>
    <recommendedName>
        <fullName evidence="1">HTH luxR-type domain-containing protein</fullName>
    </recommendedName>
</protein>
<evidence type="ECO:0000259" key="1">
    <source>
        <dbReference type="SMART" id="SM00421"/>
    </source>
</evidence>
<evidence type="ECO:0000313" key="3">
    <source>
        <dbReference type="Proteomes" id="UP000183376"/>
    </source>
</evidence>
<dbReference type="GO" id="GO:0006355">
    <property type="term" value="P:regulation of DNA-templated transcription"/>
    <property type="evidence" value="ECO:0007669"/>
    <property type="project" value="InterPro"/>
</dbReference>
<dbReference type="AlphaFoldDB" id="A0A1G9T9L0"/>
<keyword evidence="3" id="KW-1185">Reference proteome</keyword>
<dbReference type="EMBL" id="LT629701">
    <property type="protein sequence ID" value="SDM44292.1"/>
    <property type="molecule type" value="Genomic_DNA"/>
</dbReference>
<dbReference type="Proteomes" id="UP000183376">
    <property type="component" value="Chromosome I"/>
</dbReference>
<dbReference type="SMART" id="SM00421">
    <property type="entry name" value="HTH_LUXR"/>
    <property type="match status" value="1"/>
</dbReference>
<dbReference type="RefSeq" id="WP_030433034.1">
    <property type="nucleotide sequence ID" value="NZ_JOEF01000035.1"/>
</dbReference>
<proteinExistence type="predicted"/>
<dbReference type="InterPro" id="IPR036388">
    <property type="entry name" value="WH-like_DNA-bd_sf"/>
</dbReference>
<dbReference type="SUPFAM" id="SSF46894">
    <property type="entry name" value="C-terminal effector domain of the bipartite response regulators"/>
    <property type="match status" value="1"/>
</dbReference>
<name>A0A1G9T9L0_ALLAB</name>
<dbReference type="InterPro" id="IPR016032">
    <property type="entry name" value="Sig_transdc_resp-reg_C-effctor"/>
</dbReference>